<dbReference type="Gene3D" id="2.160.10.10">
    <property type="entry name" value="Hexapeptide repeat proteins"/>
    <property type="match status" value="1"/>
</dbReference>
<proteinExistence type="predicted"/>
<accession>A0A2G9YVS3</accession>
<dbReference type="EMBL" id="PCRP01000061">
    <property type="protein sequence ID" value="PIP23344.1"/>
    <property type="molecule type" value="Genomic_DNA"/>
</dbReference>
<evidence type="ECO:0000313" key="7">
    <source>
        <dbReference type="Proteomes" id="UP000230273"/>
    </source>
</evidence>
<evidence type="ECO:0000256" key="2">
    <source>
        <dbReference type="ARBA" id="ARBA00022679"/>
    </source>
</evidence>
<evidence type="ECO:0000256" key="4">
    <source>
        <dbReference type="ARBA" id="ARBA00022915"/>
    </source>
</evidence>
<keyword evidence="3" id="KW-0677">Repeat</keyword>
<evidence type="ECO:0000256" key="5">
    <source>
        <dbReference type="ARBA" id="ARBA00023154"/>
    </source>
</evidence>
<name>A0A2G9YVS3_9BACT</name>
<keyword evidence="2 6" id="KW-0808">Transferase</keyword>
<dbReference type="PANTHER" id="PTHR43300">
    <property type="entry name" value="ACETYLTRANSFERASE"/>
    <property type="match status" value="1"/>
</dbReference>
<dbReference type="InterPro" id="IPR050179">
    <property type="entry name" value="Trans_hexapeptide_repeat"/>
</dbReference>
<dbReference type="Pfam" id="PF00132">
    <property type="entry name" value="Hexapep"/>
    <property type="match status" value="2"/>
</dbReference>
<organism evidence="6 7">
    <name type="scientific">Candidatus Nealsonbacteria bacterium CG23_combo_of_CG06-09_8_20_14_all_38_19</name>
    <dbReference type="NCBI Taxonomy" id="1974721"/>
    <lineage>
        <taxon>Bacteria</taxon>
        <taxon>Candidatus Nealsoniibacteriota</taxon>
    </lineage>
</organism>
<dbReference type="InterPro" id="IPR001451">
    <property type="entry name" value="Hexapep"/>
</dbReference>
<dbReference type="PROSITE" id="PS00101">
    <property type="entry name" value="HEXAPEP_TRANSFERASES"/>
    <property type="match status" value="1"/>
</dbReference>
<dbReference type="GO" id="GO:0016740">
    <property type="term" value="F:transferase activity"/>
    <property type="evidence" value="ECO:0007669"/>
    <property type="project" value="UniProtKB-KW"/>
</dbReference>
<keyword evidence="1" id="KW-0028">Amino-acid biosynthesis</keyword>
<gene>
    <name evidence="6" type="ORF">COX36_03820</name>
</gene>
<evidence type="ECO:0000313" key="6">
    <source>
        <dbReference type="EMBL" id="PIP23344.1"/>
    </source>
</evidence>
<dbReference type="GO" id="GO:0009085">
    <property type="term" value="P:lysine biosynthetic process"/>
    <property type="evidence" value="ECO:0007669"/>
    <property type="project" value="UniProtKB-KW"/>
</dbReference>
<sequence>MKTGKNTIVYHPEKSVILDCQIGDNCKIHAPVWIGKNVKIGEGTRVEPFCFIPEEVEIGKDCFIGPGVMFTNDKYPPAPKKDWKKTIVRNRVTIGAGAVILPGITIEEGAFIAAGAVVTRSIPKGELWAGVPAKKRKRKRVKQYGKKHLNYYSSL</sequence>
<dbReference type="InterPro" id="IPR011004">
    <property type="entry name" value="Trimer_LpxA-like_sf"/>
</dbReference>
<evidence type="ECO:0000256" key="1">
    <source>
        <dbReference type="ARBA" id="ARBA00022605"/>
    </source>
</evidence>
<dbReference type="PANTHER" id="PTHR43300:SF10">
    <property type="entry name" value="2,3,4,5-TETRAHYDROPYRIDINE-2,6-DICARBOXYLATE N-ACETYLTRANSFERASE"/>
    <property type="match status" value="1"/>
</dbReference>
<keyword evidence="4" id="KW-0220">Diaminopimelate biosynthesis</keyword>
<reference evidence="6 7" key="1">
    <citation type="submission" date="2017-09" db="EMBL/GenBank/DDBJ databases">
        <title>Depth-based differentiation of microbial function through sediment-hosted aquifers and enrichment of novel symbionts in the deep terrestrial subsurface.</title>
        <authorList>
            <person name="Probst A.J."/>
            <person name="Ladd B."/>
            <person name="Jarett J.K."/>
            <person name="Geller-Mcgrath D.E."/>
            <person name="Sieber C.M."/>
            <person name="Emerson J.B."/>
            <person name="Anantharaman K."/>
            <person name="Thomas B.C."/>
            <person name="Malmstrom R."/>
            <person name="Stieglmeier M."/>
            <person name="Klingl A."/>
            <person name="Woyke T."/>
            <person name="Ryan C.M."/>
            <person name="Banfield J.F."/>
        </authorList>
    </citation>
    <scope>NUCLEOTIDE SEQUENCE [LARGE SCALE GENOMIC DNA]</scope>
    <source>
        <strain evidence="6">CG23_combo_of_CG06-09_8_20_14_all_38_19</strain>
    </source>
</reference>
<dbReference type="AlphaFoldDB" id="A0A2G9YVS3"/>
<protein>
    <submittedName>
        <fullName evidence="6">N-acetyltransferase</fullName>
    </submittedName>
</protein>
<evidence type="ECO:0000256" key="3">
    <source>
        <dbReference type="ARBA" id="ARBA00022737"/>
    </source>
</evidence>
<keyword evidence="5" id="KW-0457">Lysine biosynthesis</keyword>
<dbReference type="Proteomes" id="UP000230273">
    <property type="component" value="Unassembled WGS sequence"/>
</dbReference>
<comment type="caution">
    <text evidence="6">The sequence shown here is derived from an EMBL/GenBank/DDBJ whole genome shotgun (WGS) entry which is preliminary data.</text>
</comment>
<dbReference type="GO" id="GO:0019877">
    <property type="term" value="P:diaminopimelate biosynthetic process"/>
    <property type="evidence" value="ECO:0007669"/>
    <property type="project" value="UniProtKB-KW"/>
</dbReference>
<dbReference type="CDD" id="cd03358">
    <property type="entry name" value="LbH_WxcM_N_like"/>
    <property type="match status" value="1"/>
</dbReference>
<dbReference type="SUPFAM" id="SSF51161">
    <property type="entry name" value="Trimeric LpxA-like enzymes"/>
    <property type="match status" value="1"/>
</dbReference>
<dbReference type="InterPro" id="IPR018357">
    <property type="entry name" value="Hexapep_transf_CS"/>
</dbReference>